<dbReference type="GO" id="GO:0008168">
    <property type="term" value="F:methyltransferase activity"/>
    <property type="evidence" value="ECO:0007669"/>
    <property type="project" value="UniProtKB-KW"/>
</dbReference>
<keyword evidence="2 5" id="KW-0808">Transferase</keyword>
<protein>
    <submittedName>
        <fullName evidence="5">SAM-dependent methyltransferase</fullName>
    </submittedName>
</protein>
<dbReference type="SUPFAM" id="SSF53335">
    <property type="entry name" value="S-adenosyl-L-methionine-dependent methyltransferases"/>
    <property type="match status" value="1"/>
</dbReference>
<evidence type="ECO:0000256" key="1">
    <source>
        <dbReference type="ARBA" id="ARBA00022603"/>
    </source>
</evidence>
<keyword evidence="1 5" id="KW-0489">Methyltransferase</keyword>
<dbReference type="EMBL" id="JACJIA010000014">
    <property type="protein sequence ID" value="MBA8956078.1"/>
    <property type="molecule type" value="Genomic_DNA"/>
</dbReference>
<dbReference type="Gene3D" id="3.40.50.150">
    <property type="entry name" value="Vaccinia Virus protein VP39"/>
    <property type="match status" value="1"/>
</dbReference>
<dbReference type="RefSeq" id="WP_182848027.1">
    <property type="nucleotide sequence ID" value="NZ_BAAALP010000007.1"/>
</dbReference>
<dbReference type="Pfam" id="PF13649">
    <property type="entry name" value="Methyltransf_25"/>
    <property type="match status" value="1"/>
</dbReference>
<dbReference type="Proteomes" id="UP000572680">
    <property type="component" value="Unassembled WGS sequence"/>
</dbReference>
<name>A0A7W3LXE6_ACTNM</name>
<sequence length="204" mass="21912">MTDATFWDERYGSREQLFSGLPNGVLVAEVADLPPGQALDVGCGEGGDAFWLAGRGWRVTAIDISRVALERAVAKAGSDFPNVAWARADLTATPPPAGSFDLVSIQYFPLPRRAGHAAPRALLSAVAPGGTLLVVAHDRTEIPDGEHGFHADDYYEPADYAALLDDTWTVLVDETRPRAVPPPPGTHHTRDVVLRARRAPVTAR</sequence>
<keyword evidence="3" id="KW-0949">S-adenosyl-L-methionine</keyword>
<reference evidence="5 6" key="1">
    <citation type="submission" date="2020-08" db="EMBL/GenBank/DDBJ databases">
        <title>Genomic Encyclopedia of Type Strains, Phase IV (KMG-IV): sequencing the most valuable type-strain genomes for metagenomic binning, comparative biology and taxonomic classification.</title>
        <authorList>
            <person name="Goeker M."/>
        </authorList>
    </citation>
    <scope>NUCLEOTIDE SEQUENCE [LARGE SCALE GENOMIC DNA]</scope>
    <source>
        <strain evidence="5 6">DSM 44197</strain>
    </source>
</reference>
<evidence type="ECO:0000313" key="6">
    <source>
        <dbReference type="Proteomes" id="UP000572680"/>
    </source>
</evidence>
<accession>A0A7W3LXE6</accession>
<evidence type="ECO:0000256" key="2">
    <source>
        <dbReference type="ARBA" id="ARBA00022679"/>
    </source>
</evidence>
<keyword evidence="6" id="KW-1185">Reference proteome</keyword>
<evidence type="ECO:0000259" key="4">
    <source>
        <dbReference type="Pfam" id="PF13649"/>
    </source>
</evidence>
<evidence type="ECO:0000256" key="3">
    <source>
        <dbReference type="ARBA" id="ARBA00022691"/>
    </source>
</evidence>
<evidence type="ECO:0000313" key="5">
    <source>
        <dbReference type="EMBL" id="MBA8956078.1"/>
    </source>
</evidence>
<dbReference type="AlphaFoldDB" id="A0A7W3LXE6"/>
<organism evidence="5 6">
    <name type="scientific">Actinomadura namibiensis</name>
    <dbReference type="NCBI Taxonomy" id="182080"/>
    <lineage>
        <taxon>Bacteria</taxon>
        <taxon>Bacillati</taxon>
        <taxon>Actinomycetota</taxon>
        <taxon>Actinomycetes</taxon>
        <taxon>Streptosporangiales</taxon>
        <taxon>Thermomonosporaceae</taxon>
        <taxon>Actinomadura</taxon>
    </lineage>
</organism>
<dbReference type="PANTHER" id="PTHR43464:SF19">
    <property type="entry name" value="UBIQUINONE BIOSYNTHESIS O-METHYLTRANSFERASE, MITOCHONDRIAL"/>
    <property type="match status" value="1"/>
</dbReference>
<dbReference type="PANTHER" id="PTHR43464">
    <property type="entry name" value="METHYLTRANSFERASE"/>
    <property type="match status" value="1"/>
</dbReference>
<gene>
    <name evidence="5" type="ORF">HNR61_007760</name>
</gene>
<comment type="caution">
    <text evidence="5">The sequence shown here is derived from an EMBL/GenBank/DDBJ whole genome shotgun (WGS) entry which is preliminary data.</text>
</comment>
<proteinExistence type="predicted"/>
<feature type="domain" description="Methyltransferase" evidence="4">
    <location>
        <begin position="39"/>
        <end position="130"/>
    </location>
</feature>
<dbReference type="InterPro" id="IPR041698">
    <property type="entry name" value="Methyltransf_25"/>
</dbReference>
<dbReference type="InterPro" id="IPR029063">
    <property type="entry name" value="SAM-dependent_MTases_sf"/>
</dbReference>
<dbReference type="GO" id="GO:0032259">
    <property type="term" value="P:methylation"/>
    <property type="evidence" value="ECO:0007669"/>
    <property type="project" value="UniProtKB-KW"/>
</dbReference>
<dbReference type="CDD" id="cd02440">
    <property type="entry name" value="AdoMet_MTases"/>
    <property type="match status" value="1"/>
</dbReference>